<feature type="chain" id="PRO_5034823914" description="Ammonium transporter" evidence="11">
    <location>
        <begin position="23"/>
        <end position="492"/>
    </location>
</feature>
<dbReference type="PANTHER" id="PTHR43029">
    <property type="entry name" value="AMMONIUM TRANSPORTER MEP2"/>
    <property type="match status" value="1"/>
</dbReference>
<evidence type="ECO:0000256" key="11">
    <source>
        <dbReference type="SAM" id="SignalP"/>
    </source>
</evidence>
<evidence type="ECO:0000256" key="1">
    <source>
        <dbReference type="ARBA" id="ARBA00004651"/>
    </source>
</evidence>
<dbReference type="AlphaFoldDB" id="A0A8D5JZZ6"/>
<dbReference type="SUPFAM" id="SSF111352">
    <property type="entry name" value="Ammonium transporter"/>
    <property type="match status" value="1"/>
</dbReference>
<feature type="domain" description="Ammonium transporter AmtB-like" evidence="12">
    <location>
        <begin position="61"/>
        <end position="490"/>
    </location>
</feature>
<feature type="transmembrane region" description="Helical" evidence="10">
    <location>
        <begin position="94"/>
        <end position="112"/>
    </location>
</feature>
<dbReference type="InterPro" id="IPR029020">
    <property type="entry name" value="Ammonium/urea_transptr"/>
</dbReference>
<evidence type="ECO:0000256" key="10">
    <source>
        <dbReference type="RuleBase" id="RU362002"/>
    </source>
</evidence>
<feature type="transmembrane region" description="Helical" evidence="10">
    <location>
        <begin position="273"/>
        <end position="293"/>
    </location>
</feature>
<evidence type="ECO:0000256" key="5">
    <source>
        <dbReference type="ARBA" id="ARBA00022692"/>
    </source>
</evidence>
<dbReference type="Proteomes" id="UP000826722">
    <property type="component" value="Chromosome"/>
</dbReference>
<dbReference type="EMBL" id="AP024110">
    <property type="protein sequence ID" value="BCM26142.1"/>
    <property type="molecule type" value="Genomic_DNA"/>
</dbReference>
<keyword evidence="4" id="KW-1003">Cell membrane</keyword>
<keyword evidence="7 10" id="KW-0472">Membrane</keyword>
<feature type="signal peptide" evidence="11">
    <location>
        <begin position="1"/>
        <end position="22"/>
    </location>
</feature>
<dbReference type="NCBIfam" id="TIGR00836">
    <property type="entry name" value="amt"/>
    <property type="match status" value="1"/>
</dbReference>
<dbReference type="PROSITE" id="PS01219">
    <property type="entry name" value="AMMONIUM_TRANSP"/>
    <property type="match status" value="1"/>
</dbReference>
<feature type="transmembrane region" description="Helical" evidence="10">
    <location>
        <begin position="305"/>
        <end position="326"/>
    </location>
</feature>
<sequence>MKQILSIIALVSALGFGGLSFAEDAAPAAEAPAVTEVAPADAAAPAAAAAPAEVPNKGDTAWMIVATVLVLMMCVPGLGLFYGGMVRTKNMLSVLMQTFMITSVLGVLWAIYGYSLAFTQGSGATSAFFGGFDRLFLAGMTPDSNAATFSKGVVIPEYIYMCFELTFAVITPALIVGAFAERMKFSAILLFMILWFTFSYIPIAHMVWFWSGPDAYTDAAAADAATATAGFIFQKGALDFAGGTVVHINAGIAGLVGALVLGKRIGFGKEAMAPHSVTLTMVGAALLWVGWFGFNVGSNLEASGFATLVFANTLIATCAAATSWMFSEWIFKGKPSMLGAASGAVAGLVAITPACGFVGPMGAIVLGLLVSPLCFLFVTKVKSALGYDDSLDVFGVHCIGGIFGALGTGILVNPALGGTGVYDYVANAVAPYDLVAQMTSQAWGVGITIIWSAVVAFIAYKLVDLVVGLRVSEEVEREGLDTTEHGERAYHY</sequence>
<evidence type="ECO:0000256" key="4">
    <source>
        <dbReference type="ARBA" id="ARBA00022475"/>
    </source>
</evidence>
<gene>
    <name evidence="13" type="primary">amtB</name>
    <name evidence="13" type="ORF">ZMTM_24010</name>
</gene>
<dbReference type="Gene3D" id="1.10.3430.10">
    <property type="entry name" value="Ammonium transporter AmtB like domains"/>
    <property type="match status" value="1"/>
</dbReference>
<dbReference type="GO" id="GO:0008519">
    <property type="term" value="F:ammonium channel activity"/>
    <property type="evidence" value="ECO:0007669"/>
    <property type="project" value="InterPro"/>
</dbReference>
<feature type="transmembrane region" description="Helical" evidence="10">
    <location>
        <begin position="158"/>
        <end position="180"/>
    </location>
</feature>
<protein>
    <recommendedName>
        <fullName evidence="9 10">Ammonium transporter</fullName>
    </recommendedName>
</protein>
<dbReference type="InterPro" id="IPR018047">
    <property type="entry name" value="Ammonium_transpt_CS"/>
</dbReference>
<dbReference type="InterPro" id="IPR001905">
    <property type="entry name" value="Ammonium_transpt"/>
</dbReference>
<evidence type="ECO:0000256" key="7">
    <source>
        <dbReference type="ARBA" id="ARBA00023136"/>
    </source>
</evidence>
<keyword evidence="3 10" id="KW-0813">Transport</keyword>
<feature type="transmembrane region" description="Helical" evidence="10">
    <location>
        <begin position="338"/>
        <end position="354"/>
    </location>
</feature>
<dbReference type="RefSeq" id="WP_221764160.1">
    <property type="nucleotide sequence ID" value="NZ_AP024110.1"/>
</dbReference>
<dbReference type="Pfam" id="PF00909">
    <property type="entry name" value="Ammonium_transp"/>
    <property type="match status" value="1"/>
</dbReference>
<comment type="similarity">
    <text evidence="2 10">Belongs to the ammonia transporter channel (TC 1.A.11.2) family.</text>
</comment>
<evidence type="ECO:0000256" key="6">
    <source>
        <dbReference type="ARBA" id="ARBA00022989"/>
    </source>
</evidence>
<keyword evidence="5 10" id="KW-0812">Transmembrane</keyword>
<feature type="transmembrane region" description="Helical" evidence="10">
    <location>
        <begin position="187"/>
        <end position="210"/>
    </location>
</feature>
<evidence type="ECO:0000256" key="9">
    <source>
        <dbReference type="ARBA" id="ARBA00050025"/>
    </source>
</evidence>
<keyword evidence="11" id="KW-0732">Signal</keyword>
<keyword evidence="6 10" id="KW-1133">Transmembrane helix</keyword>
<comment type="subcellular location">
    <subcellularLocation>
        <location evidence="1 10">Cell membrane</location>
        <topology evidence="1 10">Multi-pass membrane protein</topology>
    </subcellularLocation>
</comment>
<evidence type="ECO:0000259" key="12">
    <source>
        <dbReference type="Pfam" id="PF00909"/>
    </source>
</evidence>
<reference evidence="13" key="1">
    <citation type="journal article" date="2021" name="Arch. Microbiol.">
        <title>Methyloradius palustris gen. nov., sp. nov., a methanol-oxidizing bacterium isolated from snow.</title>
        <authorList>
            <person name="Miyadera T."/>
            <person name="Kojima H."/>
            <person name="Fukui M."/>
        </authorList>
    </citation>
    <scope>NUCLEOTIDE SEQUENCE</scope>
    <source>
        <strain evidence="13">Zm11</strain>
    </source>
</reference>
<feature type="transmembrane region" description="Helical" evidence="10">
    <location>
        <begin position="240"/>
        <end position="261"/>
    </location>
</feature>
<evidence type="ECO:0000256" key="2">
    <source>
        <dbReference type="ARBA" id="ARBA00005887"/>
    </source>
</evidence>
<organism evidence="13 14">
    <name type="scientific">Methyloradius palustris</name>
    <dbReference type="NCBI Taxonomy" id="2778876"/>
    <lineage>
        <taxon>Bacteria</taxon>
        <taxon>Pseudomonadati</taxon>
        <taxon>Pseudomonadota</taxon>
        <taxon>Betaproteobacteria</taxon>
        <taxon>Nitrosomonadales</taxon>
        <taxon>Methylophilaceae</taxon>
        <taxon>Methyloradius</taxon>
    </lineage>
</organism>
<keyword evidence="14" id="KW-1185">Reference proteome</keyword>
<keyword evidence="8 10" id="KW-0924">Ammonia transport</keyword>
<feature type="transmembrane region" description="Helical" evidence="10">
    <location>
        <begin position="61"/>
        <end position="82"/>
    </location>
</feature>
<dbReference type="KEGG" id="mpau:ZMTM_24010"/>
<dbReference type="PANTHER" id="PTHR43029:SF10">
    <property type="entry name" value="AMMONIUM TRANSPORTER MEP2"/>
    <property type="match status" value="1"/>
</dbReference>
<proteinExistence type="inferred from homology"/>
<evidence type="ECO:0000313" key="13">
    <source>
        <dbReference type="EMBL" id="BCM26142.1"/>
    </source>
</evidence>
<dbReference type="GO" id="GO:0005886">
    <property type="term" value="C:plasma membrane"/>
    <property type="evidence" value="ECO:0007669"/>
    <property type="project" value="UniProtKB-SubCell"/>
</dbReference>
<dbReference type="InterPro" id="IPR024041">
    <property type="entry name" value="NH4_transpt_AmtB-like_dom"/>
</dbReference>
<name>A0A8D5JZZ6_9PROT</name>
<feature type="transmembrane region" description="Helical" evidence="10">
    <location>
        <begin position="360"/>
        <end position="379"/>
    </location>
</feature>
<evidence type="ECO:0000256" key="8">
    <source>
        <dbReference type="ARBA" id="ARBA00023177"/>
    </source>
</evidence>
<evidence type="ECO:0000313" key="14">
    <source>
        <dbReference type="Proteomes" id="UP000826722"/>
    </source>
</evidence>
<feature type="transmembrane region" description="Helical" evidence="10">
    <location>
        <begin position="391"/>
        <end position="412"/>
    </location>
</feature>
<dbReference type="FunFam" id="1.10.3430.10:FF:000007">
    <property type="entry name" value="Ammonium transporter"/>
    <property type="match status" value="1"/>
</dbReference>
<accession>A0A8D5JZZ6</accession>
<evidence type="ECO:0000256" key="3">
    <source>
        <dbReference type="ARBA" id="ARBA00022448"/>
    </source>
</evidence>
<feature type="transmembrane region" description="Helical" evidence="10">
    <location>
        <begin position="442"/>
        <end position="463"/>
    </location>
</feature>